<dbReference type="AlphaFoldDB" id="A0A1A8YVE6"/>
<keyword evidence="4" id="KW-0472">Membrane</keyword>
<dbReference type="NCBIfam" id="NF037959">
    <property type="entry name" value="MFS_SpdSyn"/>
    <property type="match status" value="1"/>
</dbReference>
<proteinExistence type="inferred from homology"/>
<gene>
    <name evidence="6" type="ORF">POVWA1_027260</name>
</gene>
<dbReference type="InterPro" id="IPR035246">
    <property type="entry name" value="Spermidine_synt_N"/>
</dbReference>
<organism evidence="6 7">
    <name type="scientific">Plasmodium ovale wallikeri</name>
    <dbReference type="NCBI Taxonomy" id="864142"/>
    <lineage>
        <taxon>Eukaryota</taxon>
        <taxon>Sar</taxon>
        <taxon>Alveolata</taxon>
        <taxon>Apicomplexa</taxon>
        <taxon>Aconoidasida</taxon>
        <taxon>Haemosporida</taxon>
        <taxon>Plasmodiidae</taxon>
        <taxon>Plasmodium</taxon>
        <taxon>Plasmodium (Plasmodium)</taxon>
    </lineage>
</organism>
<dbReference type="CDD" id="cd02440">
    <property type="entry name" value="AdoMet_MTases"/>
    <property type="match status" value="1"/>
</dbReference>
<evidence type="ECO:0000256" key="3">
    <source>
        <dbReference type="PROSITE-ProRule" id="PRU00354"/>
    </source>
</evidence>
<dbReference type="GO" id="GO:0005829">
    <property type="term" value="C:cytosol"/>
    <property type="evidence" value="ECO:0007669"/>
    <property type="project" value="TreeGrafter"/>
</dbReference>
<dbReference type="InterPro" id="IPR037163">
    <property type="entry name" value="Spermidine_synt_N_sf"/>
</dbReference>
<keyword evidence="4" id="KW-1133">Transmembrane helix</keyword>
<dbReference type="Gene3D" id="3.40.50.150">
    <property type="entry name" value="Vaccinia Virus protein VP39"/>
    <property type="match status" value="2"/>
</dbReference>
<accession>A0A1A8YVE6</accession>
<sequence>MCLGDAVNVVKIFESTTFGNVLVLDGVIQLTEKDEFAYHEMMTHIPMTVAKEPKNILVVGGGDGGVIRELCKYKSVENIDICEIDEMVIEVSKTYFKNISSGFEDKRVNVFIEDASKFLENVTNTYDVIIVDSSDPIGPAETLFNQSFYEKVYNALKPNGYCVAQVTCSVCFYVPFVHTCGVFTTCHSYILVAYFTTCHSYILVAYFTTCHSYILVAYLLRAIRTYLWRTYYVPFCESIWIHVGTIKSMMGYAKKLFKKVEYANISTPTYPCGCIVESVTYTYVHFIYATCTPFYDNVWMNLHLPYSSGILCCSKPDTGMTKPNRKLESKEFLDLKYYSYENHSAAFKLPAFALKEIENA</sequence>
<dbReference type="InterPro" id="IPR030374">
    <property type="entry name" value="PABS"/>
</dbReference>
<keyword evidence="4" id="KW-0812">Transmembrane</keyword>
<dbReference type="Pfam" id="PF01564">
    <property type="entry name" value="Spermine_synth"/>
    <property type="match status" value="1"/>
</dbReference>
<evidence type="ECO:0000256" key="4">
    <source>
        <dbReference type="SAM" id="Phobius"/>
    </source>
</evidence>
<comment type="similarity">
    <text evidence="1">Belongs to the spermidine/spermine synthase family.</text>
</comment>
<dbReference type="Proteomes" id="UP000078555">
    <property type="component" value="Unassembled WGS sequence"/>
</dbReference>
<dbReference type="PANTHER" id="PTHR11558">
    <property type="entry name" value="SPERMIDINE/SPERMINE SYNTHASE"/>
    <property type="match status" value="1"/>
</dbReference>
<dbReference type="Pfam" id="PF17284">
    <property type="entry name" value="Spermine_synt_N"/>
    <property type="match status" value="1"/>
</dbReference>
<feature type="domain" description="PABS" evidence="5">
    <location>
        <begin position="1"/>
        <end position="222"/>
    </location>
</feature>
<feature type="active site" description="Proton acceptor" evidence="3">
    <location>
        <position position="132"/>
    </location>
</feature>
<dbReference type="HAMAP" id="MF_00198">
    <property type="entry name" value="Spermidine_synth"/>
    <property type="match status" value="1"/>
</dbReference>
<dbReference type="PANTHER" id="PTHR11558:SF11">
    <property type="entry name" value="SPERMIDINE SYNTHASE"/>
    <property type="match status" value="1"/>
</dbReference>
<keyword evidence="2 3" id="KW-0808">Transferase</keyword>
<dbReference type="PROSITE" id="PS01330">
    <property type="entry name" value="PABS_1"/>
    <property type="match status" value="1"/>
</dbReference>
<dbReference type="InterPro" id="IPR030373">
    <property type="entry name" value="PABS_CS"/>
</dbReference>
<keyword evidence="7" id="KW-1185">Reference proteome</keyword>
<feature type="transmembrane region" description="Helical" evidence="4">
    <location>
        <begin position="201"/>
        <end position="220"/>
    </location>
</feature>
<dbReference type="GO" id="GO:0004766">
    <property type="term" value="F:spermidine synthase activity"/>
    <property type="evidence" value="ECO:0007669"/>
    <property type="project" value="TreeGrafter"/>
</dbReference>
<keyword evidence="3" id="KW-0620">Polyamine biosynthesis</keyword>
<evidence type="ECO:0000313" key="6">
    <source>
        <dbReference type="EMBL" id="SBT35419.1"/>
    </source>
</evidence>
<protein>
    <submittedName>
        <fullName evidence="6">Spermidine synthase</fullName>
    </submittedName>
</protein>
<dbReference type="Gene3D" id="2.30.140.10">
    <property type="entry name" value="Spermidine synthase, tetramerisation domain"/>
    <property type="match status" value="1"/>
</dbReference>
<evidence type="ECO:0000256" key="2">
    <source>
        <dbReference type="ARBA" id="ARBA00022679"/>
    </source>
</evidence>
<evidence type="ECO:0000313" key="7">
    <source>
        <dbReference type="Proteomes" id="UP000078555"/>
    </source>
</evidence>
<dbReference type="InterPro" id="IPR001045">
    <property type="entry name" value="Spermi_synthase"/>
</dbReference>
<dbReference type="GO" id="GO:0008295">
    <property type="term" value="P:spermidine biosynthetic process"/>
    <property type="evidence" value="ECO:0007669"/>
    <property type="project" value="TreeGrafter"/>
</dbReference>
<name>A0A1A8YVE6_PLAOA</name>
<dbReference type="InterPro" id="IPR029063">
    <property type="entry name" value="SAM-dependent_MTases_sf"/>
</dbReference>
<dbReference type="PROSITE" id="PS51006">
    <property type="entry name" value="PABS_2"/>
    <property type="match status" value="1"/>
</dbReference>
<evidence type="ECO:0000259" key="5">
    <source>
        <dbReference type="PROSITE" id="PS51006"/>
    </source>
</evidence>
<dbReference type="EMBL" id="FLRD01000083">
    <property type="protein sequence ID" value="SBT35419.1"/>
    <property type="molecule type" value="Genomic_DNA"/>
</dbReference>
<reference evidence="7" key="1">
    <citation type="submission" date="2016-05" db="EMBL/GenBank/DDBJ databases">
        <authorList>
            <person name="Naeem Raeece"/>
        </authorList>
    </citation>
    <scope>NUCLEOTIDE SEQUENCE [LARGE SCALE GENOMIC DNA]</scope>
</reference>
<dbReference type="SUPFAM" id="SSF53335">
    <property type="entry name" value="S-adenosyl-L-methionine-dependent methyltransferases"/>
    <property type="match status" value="1"/>
</dbReference>
<evidence type="ECO:0000256" key="1">
    <source>
        <dbReference type="ARBA" id="ARBA00007867"/>
    </source>
</evidence>